<dbReference type="KEGG" id="rbc:BN938_1146"/>
<evidence type="ECO:0000259" key="3">
    <source>
        <dbReference type="Pfam" id="PF08541"/>
    </source>
</evidence>
<dbReference type="Pfam" id="PF08541">
    <property type="entry name" value="ACP_syn_III_C"/>
    <property type="match status" value="1"/>
</dbReference>
<dbReference type="CDD" id="cd00830">
    <property type="entry name" value="KAS_III"/>
    <property type="match status" value="1"/>
</dbReference>
<dbReference type="InterPro" id="IPR016039">
    <property type="entry name" value="Thiolase-like"/>
</dbReference>
<dbReference type="SUPFAM" id="SSF53901">
    <property type="entry name" value="Thiolase-like"/>
    <property type="match status" value="1"/>
</dbReference>
<evidence type="ECO:0000313" key="6">
    <source>
        <dbReference type="Proteomes" id="UP000027616"/>
    </source>
</evidence>
<dbReference type="GO" id="GO:0004315">
    <property type="term" value="F:3-oxoacyl-[acyl-carrier-protein] synthase activity"/>
    <property type="evidence" value="ECO:0007669"/>
    <property type="project" value="UniProtKB-EC"/>
</dbReference>
<name>A0A060R7I9_9BACT</name>
<dbReference type="PANTHER" id="PTHR34069">
    <property type="entry name" value="3-OXOACYL-[ACYL-CARRIER-PROTEIN] SYNTHASE 3"/>
    <property type="match status" value="1"/>
</dbReference>
<keyword evidence="2 5" id="KW-0012">Acyltransferase</keyword>
<dbReference type="HOGENOM" id="CLU_039592_4_1_10"/>
<dbReference type="InterPro" id="IPR013747">
    <property type="entry name" value="ACP_syn_III_C"/>
</dbReference>
<evidence type="ECO:0000313" key="5">
    <source>
        <dbReference type="EMBL" id="CDN31241.1"/>
    </source>
</evidence>
<proteinExistence type="predicted"/>
<evidence type="ECO:0000256" key="1">
    <source>
        <dbReference type="ARBA" id="ARBA00022679"/>
    </source>
</evidence>
<keyword evidence="6" id="KW-1185">Reference proteome</keyword>
<gene>
    <name evidence="5" type="ORF">BN938_1146</name>
</gene>
<dbReference type="Proteomes" id="UP000027616">
    <property type="component" value="Chromosome I"/>
</dbReference>
<dbReference type="PANTHER" id="PTHR34069:SF2">
    <property type="entry name" value="BETA-KETOACYL-[ACYL-CARRIER-PROTEIN] SYNTHASE III"/>
    <property type="match status" value="1"/>
</dbReference>
<dbReference type="Pfam" id="PF08545">
    <property type="entry name" value="ACP_syn_III"/>
    <property type="match status" value="1"/>
</dbReference>
<organism evidence="5 6">
    <name type="scientific">Mucinivorans hirudinis</name>
    <dbReference type="NCBI Taxonomy" id="1433126"/>
    <lineage>
        <taxon>Bacteria</taxon>
        <taxon>Pseudomonadati</taxon>
        <taxon>Bacteroidota</taxon>
        <taxon>Bacteroidia</taxon>
        <taxon>Bacteroidales</taxon>
        <taxon>Rikenellaceae</taxon>
        <taxon>Mucinivorans</taxon>
    </lineage>
</organism>
<feature type="domain" description="Beta-ketoacyl-[acyl-carrier-protein] synthase III N-terminal" evidence="4">
    <location>
        <begin position="108"/>
        <end position="170"/>
    </location>
</feature>
<dbReference type="EC" id="2.3.1.41" evidence="5"/>
<dbReference type="eggNOG" id="COG0332">
    <property type="taxonomic scope" value="Bacteria"/>
</dbReference>
<sequence>MYINATGHYIPRVRITNDYFRQLNGLDSDWILQRTGIITRSRIGTDEDVVTMAINAVNDAALKIPYPISEVDLIISAGYTITDTVGTAAHRIQKRFEIENAQVVSIFSACSSFVNAVEIVEGYFRTGKAQRALVVCSEANSIYNDYSNPQSGHLWGDAAVALFVSAEQCSPQEAKITDIMTKGLANVGKGADGVCLYPNNGGITMQDGRDVFHYACIYLASTMEELLARNGLTICDIDHFVCHQANLRIVDNVARKWGVGTEKFFNNIHELGNTGSASAMLALSQNIDKVGQGELVGMTVFGGGYSSGAMLIRF</sequence>
<dbReference type="STRING" id="1433126.BN938_1146"/>
<dbReference type="PATRIC" id="fig|1433126.3.peg.1139"/>
<dbReference type="Gene3D" id="3.40.47.10">
    <property type="match status" value="2"/>
</dbReference>
<dbReference type="AlphaFoldDB" id="A0A060R7I9"/>
<evidence type="ECO:0000256" key="2">
    <source>
        <dbReference type="ARBA" id="ARBA00023315"/>
    </source>
</evidence>
<dbReference type="EMBL" id="HG934468">
    <property type="protein sequence ID" value="CDN31241.1"/>
    <property type="molecule type" value="Genomic_DNA"/>
</dbReference>
<feature type="domain" description="Beta-ketoacyl-[acyl-carrier-protein] synthase III C-terminal" evidence="3">
    <location>
        <begin position="227"/>
        <end position="313"/>
    </location>
</feature>
<protein>
    <submittedName>
        <fullName evidence="5">3-oxoacyl-[acyl-carrier-protein] synthase, KASIII</fullName>
        <ecNumber evidence="5">2.3.1.41</ecNumber>
    </submittedName>
</protein>
<dbReference type="GO" id="GO:0006633">
    <property type="term" value="P:fatty acid biosynthetic process"/>
    <property type="evidence" value="ECO:0007669"/>
    <property type="project" value="InterPro"/>
</dbReference>
<dbReference type="InterPro" id="IPR013751">
    <property type="entry name" value="ACP_syn_III_N"/>
</dbReference>
<dbReference type="GO" id="GO:0044550">
    <property type="term" value="P:secondary metabolite biosynthetic process"/>
    <property type="evidence" value="ECO:0007669"/>
    <property type="project" value="TreeGrafter"/>
</dbReference>
<dbReference type="OrthoDB" id="9815506at2"/>
<keyword evidence="1 5" id="KW-0808">Transferase</keyword>
<reference evidence="5 6" key="1">
    <citation type="journal article" date="2015" name="Genome Announc.">
        <title>Complete Genome Sequence of the Novel Leech Symbiont Mucinivorans hirudinis M3T.</title>
        <authorList>
            <person name="Nelson M.C."/>
            <person name="Bomar L."/>
            <person name="Graf J."/>
        </authorList>
    </citation>
    <scope>NUCLEOTIDE SEQUENCE [LARGE SCALE GENOMIC DNA]</scope>
    <source>
        <strain evidence="6">M3</strain>
    </source>
</reference>
<evidence type="ECO:0000259" key="4">
    <source>
        <dbReference type="Pfam" id="PF08545"/>
    </source>
</evidence>
<accession>A0A060R7I9</accession>